<accession>A0A0L8IES8</accession>
<dbReference type="EMBL" id="KQ415863">
    <property type="protein sequence ID" value="KOF99987.1"/>
    <property type="molecule type" value="Genomic_DNA"/>
</dbReference>
<feature type="transmembrane region" description="Helical" evidence="1">
    <location>
        <begin position="20"/>
        <end position="42"/>
    </location>
</feature>
<organism evidence="2">
    <name type="scientific">Octopus bimaculoides</name>
    <name type="common">California two-spotted octopus</name>
    <dbReference type="NCBI Taxonomy" id="37653"/>
    <lineage>
        <taxon>Eukaryota</taxon>
        <taxon>Metazoa</taxon>
        <taxon>Spiralia</taxon>
        <taxon>Lophotrochozoa</taxon>
        <taxon>Mollusca</taxon>
        <taxon>Cephalopoda</taxon>
        <taxon>Coleoidea</taxon>
        <taxon>Octopodiformes</taxon>
        <taxon>Octopoda</taxon>
        <taxon>Incirrata</taxon>
        <taxon>Octopodidae</taxon>
        <taxon>Octopus</taxon>
    </lineage>
</organism>
<reference evidence="2" key="1">
    <citation type="submission" date="2015-07" db="EMBL/GenBank/DDBJ databases">
        <title>MeaNS - Measles Nucleotide Surveillance Program.</title>
        <authorList>
            <person name="Tran T."/>
            <person name="Druce J."/>
        </authorList>
    </citation>
    <scope>NUCLEOTIDE SEQUENCE</scope>
    <source>
        <strain evidence="2">UCB-OBI-ISO-001</strain>
        <tissue evidence="2">Gonad</tissue>
    </source>
</reference>
<keyword evidence="1" id="KW-0812">Transmembrane</keyword>
<evidence type="ECO:0000313" key="2">
    <source>
        <dbReference type="EMBL" id="KOF99987.1"/>
    </source>
</evidence>
<dbReference type="AlphaFoldDB" id="A0A0L8IES8"/>
<protein>
    <submittedName>
        <fullName evidence="2">Uncharacterized protein</fullName>
    </submittedName>
</protein>
<gene>
    <name evidence="2" type="ORF">OCBIM_22009321mg</name>
</gene>
<sequence length="60" mass="6854">MDQQTNQLYPVFVFVNRHIIITGACNNLLLGIFGGEMLAGVWEKEQRNETQRSTENIPSM</sequence>
<evidence type="ECO:0000256" key="1">
    <source>
        <dbReference type="SAM" id="Phobius"/>
    </source>
</evidence>
<proteinExistence type="predicted"/>
<name>A0A0L8IES8_OCTBM</name>
<keyword evidence="1" id="KW-0472">Membrane</keyword>
<keyword evidence="1" id="KW-1133">Transmembrane helix</keyword>